<evidence type="ECO:0000256" key="5">
    <source>
        <dbReference type="ARBA" id="ARBA00023001"/>
    </source>
</evidence>
<dbReference type="PATRIC" id="fig|1449351.3.peg.454"/>
<keyword evidence="10" id="KW-1185">Reference proteome</keyword>
<proteinExistence type="inferred from homology"/>
<keyword evidence="7" id="KW-0624">Polysaccharide degradation</keyword>
<organism evidence="9 10">
    <name type="scientific">Roseivivax isoporae LMG 25204</name>
    <dbReference type="NCBI Taxonomy" id="1449351"/>
    <lineage>
        <taxon>Bacteria</taxon>
        <taxon>Pseudomonadati</taxon>
        <taxon>Pseudomonadota</taxon>
        <taxon>Alphaproteobacteria</taxon>
        <taxon>Rhodobacterales</taxon>
        <taxon>Roseobacteraceae</taxon>
        <taxon>Roseivivax</taxon>
    </lineage>
</organism>
<comment type="similarity">
    <text evidence="2">Belongs to the glycosyl hydrolase 8 (cellulase D) family.</text>
</comment>
<keyword evidence="5" id="KW-0136">Cellulose degradation</keyword>
<dbReference type="SUPFAM" id="SSF48208">
    <property type="entry name" value="Six-hairpin glycosidases"/>
    <property type="match status" value="1"/>
</dbReference>
<dbReference type="eggNOG" id="COG3405">
    <property type="taxonomic scope" value="Bacteria"/>
</dbReference>
<accession>X7FFH9</accession>
<keyword evidence="4" id="KW-0378">Hydrolase</keyword>
<evidence type="ECO:0000256" key="7">
    <source>
        <dbReference type="ARBA" id="ARBA00023326"/>
    </source>
</evidence>
<dbReference type="EC" id="3.2.1.4" evidence="3"/>
<reference evidence="9 10" key="1">
    <citation type="submission" date="2014-01" db="EMBL/GenBank/DDBJ databases">
        <title>Roseivivax isoporae LMG 25204 Genome Sequencing.</title>
        <authorList>
            <person name="Lai Q."/>
            <person name="Li G."/>
            <person name="Shao Z."/>
        </authorList>
    </citation>
    <scope>NUCLEOTIDE SEQUENCE [LARGE SCALE GENOMIC DNA]</scope>
    <source>
        <strain evidence="9 10">LMG 25204</strain>
    </source>
</reference>
<sequence length="371" mass="38774">MAARTGNEKGRRIMGATPPTGDSGITRRSVLRGASALALCGRPAGAGAAPTLPPEAWGAFKVRFLEPSGRVVDIEQDGISHSEGQGYGLLLAQAAGDRAAFDRIEAWTRAHLDIREDRLMAWRWTPARGGDTDQWHNATDGDLFRAWALLRAGRDSGWAPEDALAQAQAIAQDIAGACLAPDPRAPDQPLLRPGAEAVATADRVLVNPSYYMSRALRELGDHAALPALVRAADHGETVLAELAAAGPLPDWIEVTPAGFVPPQDHALRASYDALRVPLYLVWSGRGGHPAVARARRTLGAADRGGAVAVEAAPDGTVLQASDLPGYRAVLRLASCAPVAAPGPGVADQPYYPAVLQLFAAVAAREGGCDGA</sequence>
<dbReference type="InterPro" id="IPR006311">
    <property type="entry name" value="TAT_signal"/>
</dbReference>
<feature type="compositionally biased region" description="Basic and acidic residues" evidence="8">
    <location>
        <begin position="1"/>
        <end position="11"/>
    </location>
</feature>
<dbReference type="STRING" id="1449351.RISW2_08260"/>
<dbReference type="AlphaFoldDB" id="X7FFH9"/>
<comment type="caution">
    <text evidence="9">The sequence shown here is derived from an EMBL/GenBank/DDBJ whole genome shotgun (WGS) entry which is preliminary data.</text>
</comment>
<dbReference type="EMBL" id="JAME01000002">
    <property type="protein sequence ID" value="ETX30789.1"/>
    <property type="molecule type" value="Genomic_DNA"/>
</dbReference>
<dbReference type="Proteomes" id="UP000023430">
    <property type="component" value="Unassembled WGS sequence"/>
</dbReference>
<dbReference type="PROSITE" id="PS51318">
    <property type="entry name" value="TAT"/>
    <property type="match status" value="1"/>
</dbReference>
<dbReference type="InterPro" id="IPR002037">
    <property type="entry name" value="Glyco_hydro_8"/>
</dbReference>
<evidence type="ECO:0000256" key="6">
    <source>
        <dbReference type="ARBA" id="ARBA00023295"/>
    </source>
</evidence>
<keyword evidence="6" id="KW-0326">Glycosidase</keyword>
<dbReference type="InterPro" id="IPR008928">
    <property type="entry name" value="6-hairpin_glycosidase_sf"/>
</dbReference>
<dbReference type="InterPro" id="IPR012341">
    <property type="entry name" value="6hp_glycosidase-like_sf"/>
</dbReference>
<evidence type="ECO:0000256" key="3">
    <source>
        <dbReference type="ARBA" id="ARBA00012601"/>
    </source>
</evidence>
<protein>
    <recommendedName>
        <fullName evidence="3">cellulase</fullName>
        <ecNumber evidence="3">3.2.1.4</ecNumber>
    </recommendedName>
</protein>
<evidence type="ECO:0000256" key="2">
    <source>
        <dbReference type="ARBA" id="ARBA00009209"/>
    </source>
</evidence>
<dbReference type="GO" id="GO:0030245">
    <property type="term" value="P:cellulose catabolic process"/>
    <property type="evidence" value="ECO:0007669"/>
    <property type="project" value="UniProtKB-KW"/>
</dbReference>
<evidence type="ECO:0000313" key="10">
    <source>
        <dbReference type="Proteomes" id="UP000023430"/>
    </source>
</evidence>
<dbReference type="PRINTS" id="PR00735">
    <property type="entry name" value="GLHYDRLASE8"/>
</dbReference>
<dbReference type="GO" id="GO:0008810">
    <property type="term" value="F:cellulase activity"/>
    <property type="evidence" value="ECO:0007669"/>
    <property type="project" value="UniProtKB-EC"/>
</dbReference>
<feature type="region of interest" description="Disordered" evidence="8">
    <location>
        <begin position="1"/>
        <end position="25"/>
    </location>
</feature>
<evidence type="ECO:0000256" key="4">
    <source>
        <dbReference type="ARBA" id="ARBA00022801"/>
    </source>
</evidence>
<dbReference type="Gene3D" id="1.50.10.10">
    <property type="match status" value="1"/>
</dbReference>
<evidence type="ECO:0000256" key="1">
    <source>
        <dbReference type="ARBA" id="ARBA00000966"/>
    </source>
</evidence>
<evidence type="ECO:0000256" key="8">
    <source>
        <dbReference type="SAM" id="MobiDB-lite"/>
    </source>
</evidence>
<name>X7FFH9_9RHOB</name>
<gene>
    <name evidence="9" type="ORF">RISW2_08260</name>
</gene>
<evidence type="ECO:0000313" key="9">
    <source>
        <dbReference type="EMBL" id="ETX30789.1"/>
    </source>
</evidence>
<comment type="catalytic activity">
    <reaction evidence="1">
        <text>Endohydrolysis of (1-&gt;4)-beta-D-glucosidic linkages in cellulose, lichenin and cereal beta-D-glucans.</text>
        <dbReference type="EC" id="3.2.1.4"/>
    </reaction>
</comment>
<dbReference type="Pfam" id="PF01270">
    <property type="entry name" value="Glyco_hydro_8"/>
    <property type="match status" value="1"/>
</dbReference>
<keyword evidence="7" id="KW-0119">Carbohydrate metabolism</keyword>